<feature type="domain" description="N-acetyltransferase" evidence="1">
    <location>
        <begin position="15"/>
        <end position="171"/>
    </location>
</feature>
<dbReference type="RefSeq" id="WP_184664302.1">
    <property type="nucleotide sequence ID" value="NZ_JACHHB010000008.1"/>
</dbReference>
<dbReference type="Proteomes" id="UP000551878">
    <property type="component" value="Unassembled WGS sequence"/>
</dbReference>
<keyword evidence="3" id="KW-1185">Reference proteome</keyword>
<organism evidence="2 3">
    <name type="scientific">Texcoconibacillus texcoconensis</name>
    <dbReference type="NCBI Taxonomy" id="1095777"/>
    <lineage>
        <taxon>Bacteria</taxon>
        <taxon>Bacillati</taxon>
        <taxon>Bacillota</taxon>
        <taxon>Bacilli</taxon>
        <taxon>Bacillales</taxon>
        <taxon>Bacillaceae</taxon>
        <taxon>Texcoconibacillus</taxon>
    </lineage>
</organism>
<sequence length="187" mass="21572">MNENTKTIHFQTENFIFRELNVDDKHDIYRLFSDPQVTKFDYSEPIKTMQEAETFIDIAQQSYQNPHYIIWGAEHIETGKLIGTCGFKNWNRTSQHAEIGGNLSRELWGNGYATEAMNAIIKHAFTTMNLNKICATTNEQNTTALAILNKYGFKHEGTLREHQKLNAKFHDVLIYSLLKRDSPASLD</sequence>
<dbReference type="AlphaFoldDB" id="A0A840QR75"/>
<dbReference type="Gene3D" id="3.40.630.30">
    <property type="match status" value="1"/>
</dbReference>
<dbReference type="PANTHER" id="PTHR43792">
    <property type="entry name" value="GNAT FAMILY, PUTATIVE (AFU_ORTHOLOGUE AFUA_3G00765)-RELATED-RELATED"/>
    <property type="match status" value="1"/>
</dbReference>
<dbReference type="InterPro" id="IPR000182">
    <property type="entry name" value="GNAT_dom"/>
</dbReference>
<evidence type="ECO:0000259" key="1">
    <source>
        <dbReference type="PROSITE" id="PS51186"/>
    </source>
</evidence>
<proteinExistence type="predicted"/>
<dbReference type="GO" id="GO:0005737">
    <property type="term" value="C:cytoplasm"/>
    <property type="evidence" value="ECO:0007669"/>
    <property type="project" value="TreeGrafter"/>
</dbReference>
<accession>A0A840QR75</accession>
<dbReference type="Pfam" id="PF13302">
    <property type="entry name" value="Acetyltransf_3"/>
    <property type="match status" value="1"/>
</dbReference>
<keyword evidence="2" id="KW-0808">Transferase</keyword>
<dbReference type="GO" id="GO:0008999">
    <property type="term" value="F:protein-N-terminal-alanine acetyltransferase activity"/>
    <property type="evidence" value="ECO:0007669"/>
    <property type="project" value="UniProtKB-EC"/>
</dbReference>
<dbReference type="EC" id="2.3.1.267" evidence="2"/>
<evidence type="ECO:0000313" key="2">
    <source>
        <dbReference type="EMBL" id="MBB5173865.1"/>
    </source>
</evidence>
<dbReference type="InterPro" id="IPR051531">
    <property type="entry name" value="N-acetyltransferase"/>
</dbReference>
<name>A0A840QR75_9BACI</name>
<comment type="caution">
    <text evidence="2">The sequence shown here is derived from an EMBL/GenBank/DDBJ whole genome shotgun (WGS) entry which is preliminary data.</text>
</comment>
<dbReference type="EMBL" id="JACHHB010000008">
    <property type="protein sequence ID" value="MBB5173865.1"/>
    <property type="molecule type" value="Genomic_DNA"/>
</dbReference>
<gene>
    <name evidence="2" type="ORF">HNQ41_002055</name>
</gene>
<dbReference type="CDD" id="cd04301">
    <property type="entry name" value="NAT_SF"/>
    <property type="match status" value="1"/>
</dbReference>
<evidence type="ECO:0000313" key="3">
    <source>
        <dbReference type="Proteomes" id="UP000551878"/>
    </source>
</evidence>
<reference evidence="2 3" key="1">
    <citation type="submission" date="2020-08" db="EMBL/GenBank/DDBJ databases">
        <title>Genomic Encyclopedia of Type Strains, Phase IV (KMG-IV): sequencing the most valuable type-strain genomes for metagenomic binning, comparative biology and taxonomic classification.</title>
        <authorList>
            <person name="Goeker M."/>
        </authorList>
    </citation>
    <scope>NUCLEOTIDE SEQUENCE [LARGE SCALE GENOMIC DNA]</scope>
    <source>
        <strain evidence="2 3">DSM 24696</strain>
    </source>
</reference>
<keyword evidence="2" id="KW-0012">Acyltransferase</keyword>
<protein>
    <submittedName>
        <fullName evidence="2">Ribosomal-protein-alanine N-acetyltransferase</fullName>
        <ecNumber evidence="2">2.3.1.267</ecNumber>
    </submittedName>
</protein>
<dbReference type="PANTHER" id="PTHR43792:SF9">
    <property type="entry name" value="RIBOSOMAL-PROTEIN-ALANINE ACETYLTRANSFERASE"/>
    <property type="match status" value="1"/>
</dbReference>
<dbReference type="InterPro" id="IPR016181">
    <property type="entry name" value="Acyl_CoA_acyltransferase"/>
</dbReference>
<dbReference type="SUPFAM" id="SSF55729">
    <property type="entry name" value="Acyl-CoA N-acyltransferases (Nat)"/>
    <property type="match status" value="1"/>
</dbReference>
<dbReference type="PROSITE" id="PS51186">
    <property type="entry name" value="GNAT"/>
    <property type="match status" value="1"/>
</dbReference>